<gene>
    <name evidence="11" type="ORF">F753_08320</name>
    <name evidence="10" type="ORF">F753_09840</name>
</gene>
<evidence type="ECO:0000256" key="2">
    <source>
        <dbReference type="ARBA" id="ARBA00022448"/>
    </source>
</evidence>
<dbReference type="GO" id="GO:0005886">
    <property type="term" value="C:plasma membrane"/>
    <property type="evidence" value="ECO:0007669"/>
    <property type="project" value="UniProtKB-SubCell"/>
</dbReference>
<evidence type="ECO:0000313" key="11">
    <source>
        <dbReference type="EMBL" id="ESQ99773.1"/>
    </source>
</evidence>
<evidence type="ECO:0000256" key="8">
    <source>
        <dbReference type="RuleBase" id="RU003942"/>
    </source>
</evidence>
<accession>V4S384</accession>
<feature type="transmembrane region" description="Helical" evidence="9">
    <location>
        <begin position="78"/>
        <end position="99"/>
    </location>
</feature>
<keyword evidence="6 9" id="KW-0472">Membrane</keyword>
<evidence type="ECO:0000256" key="6">
    <source>
        <dbReference type="ARBA" id="ARBA00023136"/>
    </source>
</evidence>
<dbReference type="GO" id="GO:0031460">
    <property type="term" value="P:glycine betaine transport"/>
    <property type="evidence" value="ECO:0007669"/>
    <property type="project" value="TreeGrafter"/>
</dbReference>
<evidence type="ECO:0000313" key="12">
    <source>
        <dbReference type="Proteomes" id="UP000017822"/>
    </source>
</evidence>
<dbReference type="Pfam" id="PF00893">
    <property type="entry name" value="Multi_Drug_Res"/>
    <property type="match status" value="1"/>
</dbReference>
<organism evidence="10 12">
    <name type="scientific">Stutzerimonas chloritidismutans AW-1</name>
    <dbReference type="NCBI Taxonomy" id="1263865"/>
    <lineage>
        <taxon>Bacteria</taxon>
        <taxon>Pseudomonadati</taxon>
        <taxon>Pseudomonadota</taxon>
        <taxon>Gammaproteobacteria</taxon>
        <taxon>Pseudomonadales</taxon>
        <taxon>Pseudomonadaceae</taxon>
        <taxon>Stutzerimonas</taxon>
    </lineage>
</organism>
<evidence type="ECO:0000256" key="4">
    <source>
        <dbReference type="ARBA" id="ARBA00022692"/>
    </source>
</evidence>
<dbReference type="GO" id="GO:0015199">
    <property type="term" value="F:amino-acid betaine transmembrane transporter activity"/>
    <property type="evidence" value="ECO:0007669"/>
    <property type="project" value="TreeGrafter"/>
</dbReference>
<dbReference type="GO" id="GO:0015297">
    <property type="term" value="F:antiporter activity"/>
    <property type="evidence" value="ECO:0007669"/>
    <property type="project" value="TreeGrafter"/>
</dbReference>
<dbReference type="Gene3D" id="1.10.3730.20">
    <property type="match status" value="1"/>
</dbReference>
<feature type="transmembrane region" description="Helical" evidence="9">
    <location>
        <begin position="105"/>
        <end position="124"/>
    </location>
</feature>
<dbReference type="PANTHER" id="PTHR30561">
    <property type="entry name" value="SMR FAMILY PROTON-DEPENDENT DRUG EFFLUX TRANSPORTER SUGE"/>
    <property type="match status" value="1"/>
</dbReference>
<evidence type="ECO:0000256" key="7">
    <source>
        <dbReference type="ARBA" id="ARBA00038032"/>
    </source>
</evidence>
<dbReference type="SUPFAM" id="SSF103481">
    <property type="entry name" value="Multidrug resistance efflux transporter EmrE"/>
    <property type="match status" value="1"/>
</dbReference>
<keyword evidence="4 8" id="KW-0812">Transmembrane</keyword>
<comment type="subcellular location">
    <subcellularLocation>
        <location evidence="1 8">Cell membrane</location>
        <topology evidence="1 8">Multi-pass membrane protein</topology>
    </subcellularLocation>
</comment>
<dbReference type="InterPro" id="IPR037185">
    <property type="entry name" value="EmrE-like"/>
</dbReference>
<dbReference type="AlphaFoldDB" id="V4S384"/>
<evidence type="ECO:0000256" key="5">
    <source>
        <dbReference type="ARBA" id="ARBA00022989"/>
    </source>
</evidence>
<name>V4S384_STUCH</name>
<dbReference type="FunFam" id="1.10.3730.20:FF:000001">
    <property type="entry name" value="Quaternary ammonium compound resistance transporter SugE"/>
    <property type="match status" value="1"/>
</dbReference>
<reference evidence="10 12" key="1">
    <citation type="submission" date="2013-07" db="EMBL/GenBank/DDBJ databases">
        <authorList>
            <person name="Schaap P.J."/>
            <person name="Mehboob F."/>
            <person name="Oosterkamp M.J."/>
            <person name="de Vos W.M."/>
            <person name="Stams A.J.M."/>
            <person name="Koehorst J.J."/>
        </authorList>
    </citation>
    <scope>NUCLEOTIDE SEQUENCE [LARGE SCALE GENOMIC DNA]</scope>
    <source>
        <strain evidence="10 12">AW-1</strain>
    </source>
</reference>
<keyword evidence="3" id="KW-1003">Cell membrane</keyword>
<keyword evidence="2" id="KW-0813">Transport</keyword>
<dbReference type="InterPro" id="IPR045324">
    <property type="entry name" value="Small_multidrug_res"/>
</dbReference>
<comment type="caution">
    <text evidence="10">The sequence shown here is derived from an EMBL/GenBank/DDBJ whole genome shotgun (WGS) entry which is preliminary data.</text>
</comment>
<dbReference type="GO" id="GO:1990961">
    <property type="term" value="P:xenobiotic detoxification by transmembrane export across the plasma membrane"/>
    <property type="evidence" value="ECO:0007669"/>
    <property type="project" value="UniProtKB-ARBA"/>
</dbReference>
<dbReference type="GO" id="GO:0015220">
    <property type="term" value="F:choline transmembrane transporter activity"/>
    <property type="evidence" value="ECO:0007669"/>
    <property type="project" value="TreeGrafter"/>
</dbReference>
<evidence type="ECO:0000256" key="3">
    <source>
        <dbReference type="ARBA" id="ARBA00022475"/>
    </source>
</evidence>
<dbReference type="EMBL" id="AOFQ01000029">
    <property type="protein sequence ID" value="ESQ99681.1"/>
    <property type="molecule type" value="Genomic_DNA"/>
</dbReference>
<dbReference type="PATRIC" id="fig|1263865.4.peg.1607"/>
<evidence type="ECO:0000256" key="1">
    <source>
        <dbReference type="ARBA" id="ARBA00004651"/>
    </source>
</evidence>
<feature type="transmembrane region" description="Helical" evidence="9">
    <location>
        <begin position="21"/>
        <end position="45"/>
    </location>
</feature>
<comment type="similarity">
    <text evidence="7 8">Belongs to the drug/metabolite transporter (DMT) superfamily. Small multidrug resistance (SMR) (TC 2.A.7.1) family.</text>
</comment>
<evidence type="ECO:0000313" key="10">
    <source>
        <dbReference type="EMBL" id="ESQ99681.1"/>
    </source>
</evidence>
<dbReference type="Proteomes" id="UP000017822">
    <property type="component" value="Unassembled WGS sequence"/>
</dbReference>
<protein>
    <submittedName>
        <fullName evidence="10">Multidrug DMT transporter</fullName>
    </submittedName>
</protein>
<proteinExistence type="inferred from homology"/>
<evidence type="ECO:0000256" key="9">
    <source>
        <dbReference type="SAM" id="Phobius"/>
    </source>
</evidence>
<feature type="transmembrane region" description="Helical" evidence="9">
    <location>
        <begin position="51"/>
        <end position="71"/>
    </location>
</feature>
<dbReference type="EMBL" id="AOFQ01000026">
    <property type="protein sequence ID" value="ESQ99773.1"/>
    <property type="molecule type" value="Genomic_DNA"/>
</dbReference>
<dbReference type="PANTHER" id="PTHR30561:SF1">
    <property type="entry name" value="MULTIDRUG TRANSPORTER EMRE"/>
    <property type="match status" value="1"/>
</dbReference>
<dbReference type="InterPro" id="IPR000390">
    <property type="entry name" value="Small_drug/metabolite_transptr"/>
</dbReference>
<keyword evidence="5 9" id="KW-1133">Transmembrane helix</keyword>
<sequence>MTRTRPNEVDLLQPTIRISHVRCYVYLAIAICAEVIATTSMKALAGFSRPLPLLLVICGYSLSFWMLALVVKTIPVGIAYAIWAGLGIVLVSIAAALIYRQHLDLPAALGMVLIIAGVVVIQLFSGSTGH</sequence>